<dbReference type="Pfam" id="PF07681">
    <property type="entry name" value="DoxX"/>
    <property type="match status" value="1"/>
</dbReference>
<dbReference type="InterPro" id="IPR032808">
    <property type="entry name" value="DoxX"/>
</dbReference>
<feature type="transmembrane region" description="Helical" evidence="7">
    <location>
        <begin position="96"/>
        <end position="115"/>
    </location>
</feature>
<keyword evidence="9" id="KW-1185">Reference proteome</keyword>
<evidence type="ECO:0000256" key="3">
    <source>
        <dbReference type="ARBA" id="ARBA00022475"/>
    </source>
</evidence>
<dbReference type="PANTHER" id="PTHR33452:SF1">
    <property type="entry name" value="INNER MEMBRANE PROTEIN YPHA-RELATED"/>
    <property type="match status" value="1"/>
</dbReference>
<comment type="subcellular location">
    <subcellularLocation>
        <location evidence="1">Cell membrane</location>
        <topology evidence="1">Multi-pass membrane protein</topology>
    </subcellularLocation>
</comment>
<dbReference type="GO" id="GO:0005886">
    <property type="term" value="C:plasma membrane"/>
    <property type="evidence" value="ECO:0007669"/>
    <property type="project" value="UniProtKB-SubCell"/>
</dbReference>
<feature type="transmembrane region" description="Helical" evidence="7">
    <location>
        <begin position="121"/>
        <end position="140"/>
    </location>
</feature>
<keyword evidence="4 7" id="KW-0812">Transmembrane</keyword>
<evidence type="ECO:0000256" key="1">
    <source>
        <dbReference type="ARBA" id="ARBA00004651"/>
    </source>
</evidence>
<evidence type="ECO:0000256" key="5">
    <source>
        <dbReference type="ARBA" id="ARBA00022989"/>
    </source>
</evidence>
<keyword evidence="5 7" id="KW-1133">Transmembrane helix</keyword>
<evidence type="ECO:0000256" key="7">
    <source>
        <dbReference type="SAM" id="Phobius"/>
    </source>
</evidence>
<gene>
    <name evidence="8" type="ORF">E4634_13495</name>
</gene>
<keyword evidence="3" id="KW-1003">Cell membrane</keyword>
<comment type="caution">
    <text evidence="8">The sequence shown here is derived from an EMBL/GenBank/DDBJ whole genome shotgun (WGS) entry which is preliminary data.</text>
</comment>
<evidence type="ECO:0000256" key="4">
    <source>
        <dbReference type="ARBA" id="ARBA00022692"/>
    </source>
</evidence>
<dbReference type="OrthoDB" id="121744at2"/>
<evidence type="ECO:0000256" key="6">
    <source>
        <dbReference type="ARBA" id="ARBA00023136"/>
    </source>
</evidence>
<evidence type="ECO:0000313" key="8">
    <source>
        <dbReference type="EMBL" id="TGD72537.1"/>
    </source>
</evidence>
<evidence type="ECO:0000256" key="2">
    <source>
        <dbReference type="ARBA" id="ARBA00006679"/>
    </source>
</evidence>
<dbReference type="PANTHER" id="PTHR33452">
    <property type="entry name" value="OXIDOREDUCTASE CATD-RELATED"/>
    <property type="match status" value="1"/>
</dbReference>
<name>A0A4Z0LZE8_9GAMM</name>
<proteinExistence type="inferred from homology"/>
<evidence type="ECO:0000313" key="9">
    <source>
        <dbReference type="Proteomes" id="UP000298050"/>
    </source>
</evidence>
<organism evidence="8 9">
    <name type="scientific">Mangrovimicrobium sediminis</name>
    <dbReference type="NCBI Taxonomy" id="2562682"/>
    <lineage>
        <taxon>Bacteria</taxon>
        <taxon>Pseudomonadati</taxon>
        <taxon>Pseudomonadota</taxon>
        <taxon>Gammaproteobacteria</taxon>
        <taxon>Cellvibrionales</taxon>
        <taxon>Halieaceae</taxon>
        <taxon>Mangrovimicrobium</taxon>
    </lineage>
</organism>
<reference evidence="8 9" key="1">
    <citation type="submission" date="2019-04" db="EMBL/GenBank/DDBJ databases">
        <title>Taxonomy of novel Haliea sp. from mangrove soil of West Coast of India.</title>
        <authorList>
            <person name="Verma A."/>
            <person name="Kumar P."/>
            <person name="Krishnamurthi S."/>
        </authorList>
    </citation>
    <scope>NUCLEOTIDE SEQUENCE [LARGE SCALE GENOMIC DNA]</scope>
    <source>
        <strain evidence="8 9">SAOS-164</strain>
    </source>
</reference>
<dbReference type="AlphaFoldDB" id="A0A4Z0LZE8"/>
<dbReference type="InterPro" id="IPR051907">
    <property type="entry name" value="DoxX-like_oxidoreductase"/>
</dbReference>
<protein>
    <submittedName>
        <fullName evidence="8">DoxX family protein</fullName>
    </submittedName>
</protein>
<accession>A0A4Z0LZE8</accession>
<dbReference type="Proteomes" id="UP000298050">
    <property type="component" value="Unassembled WGS sequence"/>
</dbReference>
<sequence>MNTAIARLSGLNAVIAYPVNKLQSLSQLGMRLYTSWMFFPAGLLKIQDWGTTLFLFEEEYAVPLLPPELAALMGTFGELVFPVLLSLGLFSRGSALGLFLVNLVAVISLEFVPPAAMGQHLLWGLALFVIIVWGPGRFSLDYLLDFLVVRHTSHQV</sequence>
<dbReference type="RefSeq" id="WP_135444744.1">
    <property type="nucleotide sequence ID" value="NZ_SRLE01000009.1"/>
</dbReference>
<keyword evidence="6 7" id="KW-0472">Membrane</keyword>
<dbReference type="EMBL" id="SRLE01000009">
    <property type="protein sequence ID" value="TGD72537.1"/>
    <property type="molecule type" value="Genomic_DNA"/>
</dbReference>
<comment type="similarity">
    <text evidence="2">Belongs to the DoxX family.</text>
</comment>
<feature type="transmembrane region" description="Helical" evidence="7">
    <location>
        <begin position="69"/>
        <end position="89"/>
    </location>
</feature>